<dbReference type="Proteomes" id="UP001596620">
    <property type="component" value="Unassembled WGS sequence"/>
</dbReference>
<dbReference type="InterPro" id="IPR005064">
    <property type="entry name" value="BUG"/>
</dbReference>
<feature type="region of interest" description="Disordered" evidence="2">
    <location>
        <begin position="19"/>
        <end position="45"/>
    </location>
</feature>
<organism evidence="4 5">
    <name type="scientific">Lentibacillus kimchii</name>
    <dbReference type="NCBI Taxonomy" id="1542911"/>
    <lineage>
        <taxon>Bacteria</taxon>
        <taxon>Bacillati</taxon>
        <taxon>Bacillota</taxon>
        <taxon>Bacilli</taxon>
        <taxon>Bacillales</taxon>
        <taxon>Bacillaceae</taxon>
        <taxon>Lentibacillus</taxon>
    </lineage>
</organism>
<dbReference type="PROSITE" id="PS51257">
    <property type="entry name" value="PROKAR_LIPOPROTEIN"/>
    <property type="match status" value="1"/>
</dbReference>
<dbReference type="Gene3D" id="3.40.190.150">
    <property type="entry name" value="Bordetella uptake gene, domain 1"/>
    <property type="match status" value="1"/>
</dbReference>
<keyword evidence="5" id="KW-1185">Reference proteome</keyword>
<dbReference type="SUPFAM" id="SSF53850">
    <property type="entry name" value="Periplasmic binding protein-like II"/>
    <property type="match status" value="1"/>
</dbReference>
<sequence>MRKFIGVLLLLAVITVAGCSSSSDGDGGKDKEGEASGGSDFPEKNIEIVAPASPGGGWDGTARAMQKILSDEGIVNQNMNVVNKPGGGGEVGWQYLKEKDAHTLAINSSLVITNNVLGQSDLTYKDFTPLATLTTEWVALAVAPDSDMTSGKEVMQKLKDDPKSLKIGVAPSLGNDDHLSFIQAAKEFGVDVTKIDFQVYESGGDVVTALLGGHVDAATMSVSEAKEQHQADKINMVAVSSDERLEGLDDVKTWKEQGVDMVFPHWRGIMGPPDMSDEEIDYWDNKISKMIDTDAWQDVLDNNGWESYYKDSDETKKFLKSETDKYETLLNDAGLTDK</sequence>
<feature type="signal peptide" evidence="3">
    <location>
        <begin position="1"/>
        <end position="22"/>
    </location>
</feature>
<name>A0ABW2UZT3_9BACI</name>
<dbReference type="RefSeq" id="WP_382359385.1">
    <property type="nucleotide sequence ID" value="NZ_JBHTGR010000040.1"/>
</dbReference>
<gene>
    <name evidence="4" type="ORF">ACFQU8_09890</name>
</gene>
<dbReference type="Pfam" id="PF03401">
    <property type="entry name" value="TctC"/>
    <property type="match status" value="1"/>
</dbReference>
<dbReference type="EMBL" id="JBHTGR010000040">
    <property type="protein sequence ID" value="MFC7747538.1"/>
    <property type="molecule type" value="Genomic_DNA"/>
</dbReference>
<dbReference type="CDD" id="cd07012">
    <property type="entry name" value="PBP2_Bug_TTT"/>
    <property type="match status" value="1"/>
</dbReference>
<feature type="chain" id="PRO_5046243221" evidence="3">
    <location>
        <begin position="23"/>
        <end position="338"/>
    </location>
</feature>
<evidence type="ECO:0000256" key="2">
    <source>
        <dbReference type="SAM" id="MobiDB-lite"/>
    </source>
</evidence>
<dbReference type="Gene3D" id="3.40.190.10">
    <property type="entry name" value="Periplasmic binding protein-like II"/>
    <property type="match status" value="1"/>
</dbReference>
<dbReference type="PANTHER" id="PTHR42928">
    <property type="entry name" value="TRICARBOXYLATE-BINDING PROTEIN"/>
    <property type="match status" value="1"/>
</dbReference>
<evidence type="ECO:0000313" key="4">
    <source>
        <dbReference type="EMBL" id="MFC7747538.1"/>
    </source>
</evidence>
<protein>
    <submittedName>
        <fullName evidence="4">Tripartite tricarboxylate transporter substrate binding protein</fullName>
    </submittedName>
</protein>
<reference evidence="5" key="1">
    <citation type="journal article" date="2019" name="Int. J. Syst. Evol. Microbiol.">
        <title>The Global Catalogue of Microorganisms (GCM) 10K type strain sequencing project: providing services to taxonomists for standard genome sequencing and annotation.</title>
        <authorList>
            <consortium name="The Broad Institute Genomics Platform"/>
            <consortium name="The Broad Institute Genome Sequencing Center for Infectious Disease"/>
            <person name="Wu L."/>
            <person name="Ma J."/>
        </authorList>
    </citation>
    <scope>NUCLEOTIDE SEQUENCE [LARGE SCALE GENOMIC DNA]</scope>
    <source>
        <strain evidence="5">JCM 30234</strain>
    </source>
</reference>
<dbReference type="InterPro" id="IPR042100">
    <property type="entry name" value="Bug_dom1"/>
</dbReference>
<keyword evidence="3" id="KW-0732">Signal</keyword>
<evidence type="ECO:0000256" key="1">
    <source>
        <dbReference type="ARBA" id="ARBA00006987"/>
    </source>
</evidence>
<accession>A0ABW2UZT3</accession>
<evidence type="ECO:0000313" key="5">
    <source>
        <dbReference type="Proteomes" id="UP001596620"/>
    </source>
</evidence>
<dbReference type="PIRSF" id="PIRSF017082">
    <property type="entry name" value="YflP"/>
    <property type="match status" value="1"/>
</dbReference>
<comment type="caution">
    <text evidence="4">The sequence shown here is derived from an EMBL/GenBank/DDBJ whole genome shotgun (WGS) entry which is preliminary data.</text>
</comment>
<comment type="similarity">
    <text evidence="1">Belongs to the UPF0065 (bug) family.</text>
</comment>
<dbReference type="PANTHER" id="PTHR42928:SF3">
    <property type="entry name" value="UPF0065 PROTEIN YFLP"/>
    <property type="match status" value="1"/>
</dbReference>
<proteinExistence type="inferred from homology"/>
<evidence type="ECO:0000256" key="3">
    <source>
        <dbReference type="SAM" id="SignalP"/>
    </source>
</evidence>